<feature type="region of interest" description="Disordered" evidence="2">
    <location>
        <begin position="1"/>
        <end position="25"/>
    </location>
</feature>
<dbReference type="OrthoDB" id="515115at2759"/>
<accession>E1ZK97</accession>
<feature type="coiled-coil region" evidence="1">
    <location>
        <begin position="98"/>
        <end position="128"/>
    </location>
</feature>
<protein>
    <submittedName>
        <fullName evidence="3">Uncharacterized protein</fullName>
    </submittedName>
</protein>
<keyword evidence="4" id="KW-1185">Reference proteome</keyword>
<dbReference type="Proteomes" id="UP000008141">
    <property type="component" value="Unassembled WGS sequence"/>
</dbReference>
<dbReference type="KEGG" id="cvr:CHLNCDRAFT_136394"/>
<dbReference type="AlphaFoldDB" id="E1ZK97"/>
<gene>
    <name evidence="3" type="ORF">CHLNCDRAFT_136394</name>
</gene>
<proteinExistence type="predicted"/>
<dbReference type="GeneID" id="17353082"/>
<dbReference type="InParanoid" id="E1ZK97"/>
<evidence type="ECO:0000313" key="4">
    <source>
        <dbReference type="Proteomes" id="UP000008141"/>
    </source>
</evidence>
<keyword evidence="1" id="KW-0175">Coiled coil</keyword>
<evidence type="ECO:0000256" key="2">
    <source>
        <dbReference type="SAM" id="MobiDB-lite"/>
    </source>
</evidence>
<organism evidence="4">
    <name type="scientific">Chlorella variabilis</name>
    <name type="common">Green alga</name>
    <dbReference type="NCBI Taxonomy" id="554065"/>
    <lineage>
        <taxon>Eukaryota</taxon>
        <taxon>Viridiplantae</taxon>
        <taxon>Chlorophyta</taxon>
        <taxon>core chlorophytes</taxon>
        <taxon>Trebouxiophyceae</taxon>
        <taxon>Chlorellales</taxon>
        <taxon>Chlorellaceae</taxon>
        <taxon>Chlorella clade</taxon>
        <taxon>Chlorella</taxon>
    </lineage>
</organism>
<dbReference type="EMBL" id="GL433850">
    <property type="protein sequence ID" value="EFN53767.1"/>
    <property type="molecule type" value="Genomic_DNA"/>
</dbReference>
<sequence length="282" mass="29087">MLEMVVADDLRPNGSAAPAPSKRMVPAPHNLVAPGMGPNANGIAALPPGSAAAGSLTGRRGALGGSNGGSMLPAAAVQQLLAQQATSKAVTAQLGLAQRQVEDQALELTEVRRELSKKEAEVVSLRHQLAERDGKLKAARTDALEARMALQQKDAELKAAFAQLSEAVHERSVMRTQLAQTHAELAETRAELEQLADDILAIKLLMDDEDFAGEEGAEAYAYDAGGAPAGAELAGADEALDILQSLAALSRQLVEDASEDDAILESMAGGWAGQADAGGAAV</sequence>
<evidence type="ECO:0000313" key="3">
    <source>
        <dbReference type="EMBL" id="EFN53767.1"/>
    </source>
</evidence>
<evidence type="ECO:0000256" key="1">
    <source>
        <dbReference type="SAM" id="Coils"/>
    </source>
</evidence>
<dbReference type="RefSeq" id="XP_005845869.1">
    <property type="nucleotide sequence ID" value="XM_005845807.1"/>
</dbReference>
<reference evidence="3 4" key="1">
    <citation type="journal article" date="2010" name="Plant Cell">
        <title>The Chlorella variabilis NC64A genome reveals adaptation to photosymbiosis, coevolution with viruses, and cryptic sex.</title>
        <authorList>
            <person name="Blanc G."/>
            <person name="Duncan G."/>
            <person name="Agarkova I."/>
            <person name="Borodovsky M."/>
            <person name="Gurnon J."/>
            <person name="Kuo A."/>
            <person name="Lindquist E."/>
            <person name="Lucas S."/>
            <person name="Pangilinan J."/>
            <person name="Polle J."/>
            <person name="Salamov A."/>
            <person name="Terry A."/>
            <person name="Yamada T."/>
            <person name="Dunigan D.D."/>
            <person name="Grigoriev I.V."/>
            <person name="Claverie J.M."/>
            <person name="Van Etten J.L."/>
        </authorList>
    </citation>
    <scope>NUCLEOTIDE SEQUENCE [LARGE SCALE GENOMIC DNA]</scope>
    <source>
        <strain evidence="3 4">NC64A</strain>
    </source>
</reference>
<name>E1ZK97_CHLVA</name>